<dbReference type="Proteomes" id="UP000009168">
    <property type="component" value="Unassembled WGS sequence"/>
</dbReference>
<dbReference type="HOGENOM" id="CLU_2643493_0_0_1"/>
<keyword evidence="1" id="KW-0812">Transmembrane</keyword>
<protein>
    <submittedName>
        <fullName evidence="1">Transmembrane protein, putative</fullName>
    </submittedName>
</protein>
<dbReference type="GeneID" id="7843020"/>
<reference evidence="2" key="1">
    <citation type="journal article" date="2006" name="PLoS Biol.">
        <title>Macronuclear genome sequence of the ciliate Tetrahymena thermophila, a model eukaryote.</title>
        <authorList>
            <person name="Eisen J.A."/>
            <person name="Coyne R.S."/>
            <person name="Wu M."/>
            <person name="Wu D."/>
            <person name="Thiagarajan M."/>
            <person name="Wortman J.R."/>
            <person name="Badger J.H."/>
            <person name="Ren Q."/>
            <person name="Amedeo P."/>
            <person name="Jones K.M."/>
            <person name="Tallon L.J."/>
            <person name="Delcher A.L."/>
            <person name="Salzberg S.L."/>
            <person name="Silva J.C."/>
            <person name="Haas B.J."/>
            <person name="Majoros W.H."/>
            <person name="Farzad M."/>
            <person name="Carlton J.M."/>
            <person name="Smith R.K. Jr."/>
            <person name="Garg J."/>
            <person name="Pearlman R.E."/>
            <person name="Karrer K.M."/>
            <person name="Sun L."/>
            <person name="Manning G."/>
            <person name="Elde N.C."/>
            <person name="Turkewitz A.P."/>
            <person name="Asai D.J."/>
            <person name="Wilkes D.E."/>
            <person name="Wang Y."/>
            <person name="Cai H."/>
            <person name="Collins K."/>
            <person name="Stewart B.A."/>
            <person name="Lee S.R."/>
            <person name="Wilamowska K."/>
            <person name="Weinberg Z."/>
            <person name="Ruzzo W.L."/>
            <person name="Wloga D."/>
            <person name="Gaertig J."/>
            <person name="Frankel J."/>
            <person name="Tsao C.-C."/>
            <person name="Gorovsky M.A."/>
            <person name="Keeling P.J."/>
            <person name="Waller R.F."/>
            <person name="Patron N.J."/>
            <person name="Cherry J.M."/>
            <person name="Stover N.A."/>
            <person name="Krieger C.J."/>
            <person name="del Toro C."/>
            <person name="Ryder H.F."/>
            <person name="Williamson S.C."/>
            <person name="Barbeau R.A."/>
            <person name="Hamilton E.P."/>
            <person name="Orias E."/>
        </authorList>
    </citation>
    <scope>NUCLEOTIDE SEQUENCE [LARGE SCALE GENOMIC DNA]</scope>
    <source>
        <strain evidence="2">SB210</strain>
    </source>
</reference>
<keyword evidence="1" id="KW-0472">Membrane</keyword>
<dbReference type="KEGG" id="tet:TTHERM_01031220"/>
<accession>Q235K6</accession>
<dbReference type="RefSeq" id="XP_001012440.2">
    <property type="nucleotide sequence ID" value="XM_001012440.2"/>
</dbReference>
<dbReference type="AlphaFoldDB" id="Q235K6"/>
<organism evidence="1 2">
    <name type="scientific">Tetrahymena thermophila (strain SB210)</name>
    <dbReference type="NCBI Taxonomy" id="312017"/>
    <lineage>
        <taxon>Eukaryota</taxon>
        <taxon>Sar</taxon>
        <taxon>Alveolata</taxon>
        <taxon>Ciliophora</taxon>
        <taxon>Intramacronucleata</taxon>
        <taxon>Oligohymenophorea</taxon>
        <taxon>Hymenostomatida</taxon>
        <taxon>Tetrahymenina</taxon>
        <taxon>Tetrahymenidae</taxon>
        <taxon>Tetrahymena</taxon>
    </lineage>
</organism>
<evidence type="ECO:0000313" key="2">
    <source>
        <dbReference type="Proteomes" id="UP000009168"/>
    </source>
</evidence>
<keyword evidence="2" id="KW-1185">Reference proteome</keyword>
<dbReference type="InParanoid" id="Q235K6"/>
<proteinExistence type="predicted"/>
<evidence type="ECO:0000313" key="1">
    <source>
        <dbReference type="EMBL" id="EAR92195.2"/>
    </source>
</evidence>
<name>Q235K6_TETTS</name>
<dbReference type="EMBL" id="GG662762">
    <property type="protein sequence ID" value="EAR92195.2"/>
    <property type="molecule type" value="Genomic_DNA"/>
</dbReference>
<sequence>MIYNKLQFLHQFLQIIILTNYKFQYKQLQIQQFYTKLYSLNKNMRLKAQNTKKNRQLQDSNLRGQTQKISSLPPQPLGQIVLIETLPFTTALFNCIFASDIIMIFMTLINDLQTQTILFN</sequence>
<gene>
    <name evidence="1" type="ORF">TTHERM_01031220</name>
</gene>